<dbReference type="GO" id="GO:0008113">
    <property type="term" value="F:peptide-methionine (S)-S-oxide reductase activity"/>
    <property type="evidence" value="ECO:0007669"/>
    <property type="project" value="UniProtKB-EC"/>
</dbReference>
<dbReference type="HAMAP" id="MF_01401">
    <property type="entry name" value="MsrA"/>
    <property type="match status" value="1"/>
</dbReference>
<comment type="function">
    <text evidence="4">Has an important function as a repair enzyme for proteins that have been inactivated by oxidation. Catalyzes the reversible oxidation-reduction of methionine sulfoxide in proteins to methionine.</text>
</comment>
<gene>
    <name evidence="4 6" type="primary">msrA</name>
    <name evidence="6" type="ORF">JQX08_05725</name>
</gene>
<sequence>MTRQTITHPARSLRYWLLGALLAIAGTLLLQTPPGAANERAVIIPPPAMDEPANTTTPATAVFAGGCFWGVQGVFQHVKGVSQALSGYAGGSADSANYEQVSAGDTAHAESVQITYDPVQISYGQLLQIYFSVAHDPTQLNRQGPDRGTQYRSTVFAASAQQRQIAEAYIAQLNQSGAYKKPLATTVENLQAFYPAEAYHQDYLTLNPQSMYIVINDQPKIANLARVFATHYRAEPALVNP</sequence>
<dbReference type="InterPro" id="IPR002569">
    <property type="entry name" value="Met_Sox_Rdtase_MsrA_dom"/>
</dbReference>
<feature type="active site" evidence="4">
    <location>
        <position position="67"/>
    </location>
</feature>
<comment type="caution">
    <text evidence="6">The sequence shown here is derived from an EMBL/GenBank/DDBJ whole genome shotgun (WGS) entry which is preliminary data.</text>
</comment>
<protein>
    <recommendedName>
        <fullName evidence="4">Peptide methionine sulfoxide reductase MsrA</fullName>
        <shortName evidence="4">Protein-methionine-S-oxide reductase</shortName>
        <ecNumber evidence="4">1.8.4.11</ecNumber>
    </recommendedName>
    <alternativeName>
        <fullName evidence="4">Peptide-methionine (S)-S-oxide reductase</fullName>
        <shortName evidence="4">Peptide Met(O) reductase</shortName>
    </alternativeName>
</protein>
<dbReference type="PANTHER" id="PTHR43774:SF1">
    <property type="entry name" value="PEPTIDE METHIONINE SULFOXIDE REDUCTASE MSRA 2"/>
    <property type="match status" value="1"/>
</dbReference>
<evidence type="ECO:0000256" key="3">
    <source>
        <dbReference type="ARBA" id="ARBA00048782"/>
    </source>
</evidence>
<keyword evidence="7" id="KW-1185">Reference proteome</keyword>
<comment type="catalytic activity">
    <reaction evidence="2 4">
        <text>L-methionyl-[protein] + [thioredoxin]-disulfide + H2O = L-methionyl-(S)-S-oxide-[protein] + [thioredoxin]-dithiol</text>
        <dbReference type="Rhea" id="RHEA:14217"/>
        <dbReference type="Rhea" id="RHEA-COMP:10698"/>
        <dbReference type="Rhea" id="RHEA-COMP:10700"/>
        <dbReference type="Rhea" id="RHEA-COMP:12313"/>
        <dbReference type="Rhea" id="RHEA-COMP:12315"/>
        <dbReference type="ChEBI" id="CHEBI:15377"/>
        <dbReference type="ChEBI" id="CHEBI:16044"/>
        <dbReference type="ChEBI" id="CHEBI:29950"/>
        <dbReference type="ChEBI" id="CHEBI:44120"/>
        <dbReference type="ChEBI" id="CHEBI:50058"/>
        <dbReference type="EC" id="1.8.4.11"/>
    </reaction>
</comment>
<keyword evidence="1 4" id="KW-0560">Oxidoreductase</keyword>
<dbReference type="RefSeq" id="WP_204915279.1">
    <property type="nucleotide sequence ID" value="NZ_JAFEUP010000001.1"/>
</dbReference>
<reference evidence="6 7" key="1">
    <citation type="submission" date="2021-02" db="EMBL/GenBank/DDBJ databases">
        <authorList>
            <person name="Lee D.-H."/>
        </authorList>
    </citation>
    <scope>NUCLEOTIDE SEQUENCE [LARGE SCALE GENOMIC DNA]</scope>
    <source>
        <strain evidence="6 7">UL073</strain>
    </source>
</reference>
<dbReference type="Pfam" id="PF01625">
    <property type="entry name" value="PMSR"/>
    <property type="match status" value="1"/>
</dbReference>
<proteinExistence type="inferred from homology"/>
<evidence type="ECO:0000313" key="6">
    <source>
        <dbReference type="EMBL" id="MBM7060200.1"/>
    </source>
</evidence>
<dbReference type="SUPFAM" id="SSF55068">
    <property type="entry name" value="Peptide methionine sulfoxide reductase"/>
    <property type="match status" value="1"/>
</dbReference>
<dbReference type="EMBL" id="JAFEUP010000001">
    <property type="protein sequence ID" value="MBM7060200.1"/>
    <property type="molecule type" value="Genomic_DNA"/>
</dbReference>
<evidence type="ECO:0000259" key="5">
    <source>
        <dbReference type="Pfam" id="PF01625"/>
    </source>
</evidence>
<evidence type="ECO:0000313" key="7">
    <source>
        <dbReference type="Proteomes" id="UP000717995"/>
    </source>
</evidence>
<dbReference type="EC" id="1.8.4.11" evidence="4"/>
<evidence type="ECO:0000256" key="2">
    <source>
        <dbReference type="ARBA" id="ARBA00047806"/>
    </source>
</evidence>
<comment type="catalytic activity">
    <reaction evidence="3 4">
        <text>[thioredoxin]-disulfide + L-methionine + H2O = L-methionine (S)-S-oxide + [thioredoxin]-dithiol</text>
        <dbReference type="Rhea" id="RHEA:19993"/>
        <dbReference type="Rhea" id="RHEA-COMP:10698"/>
        <dbReference type="Rhea" id="RHEA-COMP:10700"/>
        <dbReference type="ChEBI" id="CHEBI:15377"/>
        <dbReference type="ChEBI" id="CHEBI:29950"/>
        <dbReference type="ChEBI" id="CHEBI:50058"/>
        <dbReference type="ChEBI" id="CHEBI:57844"/>
        <dbReference type="ChEBI" id="CHEBI:58772"/>
        <dbReference type="EC" id="1.8.4.11"/>
    </reaction>
</comment>
<comment type="similarity">
    <text evidence="4">Belongs to the MsrA Met sulfoxide reductase family.</text>
</comment>
<dbReference type="InterPro" id="IPR036509">
    <property type="entry name" value="Met_Sox_Rdtase_MsrA_sf"/>
</dbReference>
<dbReference type="PANTHER" id="PTHR43774">
    <property type="entry name" value="PEPTIDE METHIONINE SULFOXIDE REDUCTASE"/>
    <property type="match status" value="1"/>
</dbReference>
<feature type="domain" description="Peptide methionine sulphoxide reductase MsrA" evidence="5">
    <location>
        <begin position="60"/>
        <end position="212"/>
    </location>
</feature>
<organism evidence="6 7">
    <name type="scientific">Zestomonas insulae</name>
    <dbReference type="NCBI Taxonomy" id="2809017"/>
    <lineage>
        <taxon>Bacteria</taxon>
        <taxon>Pseudomonadati</taxon>
        <taxon>Pseudomonadota</taxon>
        <taxon>Gammaproteobacteria</taxon>
        <taxon>Pseudomonadales</taxon>
        <taxon>Pseudomonadaceae</taxon>
        <taxon>Zestomonas</taxon>
    </lineage>
</organism>
<evidence type="ECO:0000256" key="4">
    <source>
        <dbReference type="HAMAP-Rule" id="MF_01401"/>
    </source>
</evidence>
<name>A0ABS2IE92_9GAMM</name>
<dbReference type="Gene3D" id="3.30.1060.10">
    <property type="entry name" value="Peptide methionine sulphoxide reductase MsrA"/>
    <property type="match status" value="1"/>
</dbReference>
<dbReference type="Proteomes" id="UP000717995">
    <property type="component" value="Unassembled WGS sequence"/>
</dbReference>
<evidence type="ECO:0000256" key="1">
    <source>
        <dbReference type="ARBA" id="ARBA00023002"/>
    </source>
</evidence>
<dbReference type="NCBIfam" id="TIGR00401">
    <property type="entry name" value="msrA"/>
    <property type="match status" value="1"/>
</dbReference>
<accession>A0ABS2IE92</accession>